<evidence type="ECO:0000259" key="2">
    <source>
        <dbReference type="Pfam" id="PF13524"/>
    </source>
</evidence>
<dbReference type="AlphaFoldDB" id="A0A3A3YUZ6"/>
<dbReference type="InterPro" id="IPR050834">
    <property type="entry name" value="Glycosyltransf_2"/>
</dbReference>
<dbReference type="Proteomes" id="UP000265614">
    <property type="component" value="Unassembled WGS sequence"/>
</dbReference>
<reference evidence="3 4" key="1">
    <citation type="submission" date="2018-09" db="EMBL/GenBank/DDBJ databases">
        <title>YIM 75000 draft genome.</title>
        <authorList>
            <person name="Tang S."/>
            <person name="Feng Y."/>
        </authorList>
    </citation>
    <scope>NUCLEOTIDE SEQUENCE [LARGE SCALE GENOMIC DNA]</scope>
    <source>
        <strain evidence="3 4">YIM 75000</strain>
    </source>
</reference>
<gene>
    <name evidence="3" type="ORF">D5H78_11850</name>
</gene>
<dbReference type="Pfam" id="PF00535">
    <property type="entry name" value="Glycos_transf_2"/>
    <property type="match status" value="1"/>
</dbReference>
<feature type="domain" description="Glycosyltransferase 2-like" evidence="1">
    <location>
        <begin position="224"/>
        <end position="330"/>
    </location>
</feature>
<dbReference type="OrthoDB" id="5165900at2"/>
<dbReference type="SUPFAM" id="SSF53448">
    <property type="entry name" value="Nucleotide-diphospho-sugar transferases"/>
    <property type="match status" value="2"/>
</dbReference>
<name>A0A3A3YUZ6_9ACTN</name>
<evidence type="ECO:0000313" key="3">
    <source>
        <dbReference type="EMBL" id="RJK95351.1"/>
    </source>
</evidence>
<dbReference type="RefSeq" id="WP_119950704.1">
    <property type="nucleotide sequence ID" value="NZ_QZEZ01000005.1"/>
</dbReference>
<dbReference type="EMBL" id="QZEZ01000005">
    <property type="protein sequence ID" value="RJK95351.1"/>
    <property type="molecule type" value="Genomic_DNA"/>
</dbReference>
<dbReference type="CDD" id="cd00761">
    <property type="entry name" value="Glyco_tranf_GTA_type"/>
    <property type="match status" value="2"/>
</dbReference>
<dbReference type="PANTHER" id="PTHR43685">
    <property type="entry name" value="GLYCOSYLTRANSFERASE"/>
    <property type="match status" value="1"/>
</dbReference>
<accession>A0A3A3YUZ6</accession>
<proteinExistence type="predicted"/>
<keyword evidence="4" id="KW-1185">Reference proteome</keyword>
<evidence type="ECO:0000313" key="4">
    <source>
        <dbReference type="Proteomes" id="UP000265614"/>
    </source>
</evidence>
<dbReference type="InterPro" id="IPR029044">
    <property type="entry name" value="Nucleotide-diphossugar_trans"/>
</dbReference>
<dbReference type="InterPro" id="IPR055259">
    <property type="entry name" value="YkvP/CgeB_Glyco_trans-like"/>
</dbReference>
<comment type="caution">
    <text evidence="3">The sequence shown here is derived from an EMBL/GenBank/DDBJ whole genome shotgun (WGS) entry which is preliminary data.</text>
</comment>
<protein>
    <submittedName>
        <fullName evidence="3">Glycosyltransferase</fullName>
    </submittedName>
</protein>
<keyword evidence="3" id="KW-0808">Transferase</keyword>
<dbReference type="Gene3D" id="3.90.550.10">
    <property type="entry name" value="Spore Coat Polysaccharide Biosynthesis Protein SpsA, Chain A"/>
    <property type="match status" value="2"/>
</dbReference>
<feature type="domain" description="Spore protein YkvP/CgeB glycosyl transferase-like" evidence="2">
    <location>
        <begin position="887"/>
        <end position="1027"/>
    </location>
</feature>
<sequence length="1034" mass="112433">MRRPLRRIVHGIAPLVGREQEVELRRAVDRVLTSPLFDDAWYAWQAPRVEGGREALVRHYLTRGRFDGLTPHPLFWPHYVDRKRAGDPSLGPAADPLLRYLRVRSARYRSTHTLFHAATYLEQHPEALEHRHGPLGHFLERADDASPLPALPLDPQAPTPLVTWGEARELLHATARTWVEQEALRTRPRRTDRFDREREAALVAEHAAAPLPGAEDGDGAPLVSVVMPVWNRERLVGRAIASVQEQTLGAWELLVVDDGSTDGTPEVVARAAEQDPRVRLVRSEHVGVSRARNVGAEHARGRWVAWLDSDNAWTPHFLRTMVGALAAGGHRAGHAVLEMHASGATAYRAMQGGRPELEVINHIDLNVLVVERALLDEVGGFDTSLRRAVDYDLVLRLAQVTALPLVPVVGAVYNARDEDADRITVSEGSAWGEVVKNGRLVDWDAAAAVERVAALTTVVVPVGDDWRQADLSVESVLTATGGHPVEVAVVGNQTSAATTLLYAAMALRDRRVSFRRSPVDVRRALASNVAAAGAQGSVVVLLDGPVQVLGDGVGALVEELADSGARAVELVALDQDGAVHAAGAEVPGGLDLPVPLRHGLALDDARPAHDVPLLHGTALAVRTADLVAARGLDPIYTNGFEGPDLGLRLAEHAGGALRVAGAGAAVVAPAVDAPVHAGDRSLRTWRERWSATELAGTALYTASGLTPAHYEPTGRRRTPLVPVLVRSGERAPGRLRWSLKIAQPVRSRDDWGDLYFARSLAAALRRLDQEVVVDLREAAVRPTSYLDDVVLVIRGLWPVEAQPGRTNLLWVISHPEDVTPAELREADAAFAASVPWAQRARSAYGVAVEPLLQCTDSARFAPPPEGEPLGQGPRVLFVGNSRNVYREIVRDAVEVGARPTVYGTRWEQFVDPSLVAGTRVDNAELGRLYASAGVVLNDHWEDMREHGFLSNRLFDATAAGARVVSDAVAGIELFAGSVRGYRDQEELRGLLTRPFEETFPDEAARRATAARVRREHTFDARARTLLDRVRELRG</sequence>
<dbReference type="Pfam" id="PF13524">
    <property type="entry name" value="Glyco_trans_1_2"/>
    <property type="match status" value="1"/>
</dbReference>
<evidence type="ECO:0000259" key="1">
    <source>
        <dbReference type="Pfam" id="PF00535"/>
    </source>
</evidence>
<dbReference type="GO" id="GO:0016740">
    <property type="term" value="F:transferase activity"/>
    <property type="evidence" value="ECO:0007669"/>
    <property type="project" value="UniProtKB-KW"/>
</dbReference>
<dbReference type="InterPro" id="IPR001173">
    <property type="entry name" value="Glyco_trans_2-like"/>
</dbReference>
<organism evidence="3 4">
    <name type="scientific">Vallicoccus soli</name>
    <dbReference type="NCBI Taxonomy" id="2339232"/>
    <lineage>
        <taxon>Bacteria</taxon>
        <taxon>Bacillati</taxon>
        <taxon>Actinomycetota</taxon>
        <taxon>Actinomycetes</taxon>
        <taxon>Motilibacterales</taxon>
        <taxon>Vallicoccaceae</taxon>
        <taxon>Vallicoccus</taxon>
    </lineage>
</organism>
<dbReference type="PANTHER" id="PTHR43685:SF11">
    <property type="entry name" value="GLYCOSYLTRANSFERASE TAGX-RELATED"/>
    <property type="match status" value="1"/>
</dbReference>